<proteinExistence type="predicted"/>
<sequence length="321" mass="36553">NFKFSCSNGKADWPKLQKKIQSEMEKVMEGVPSETISITPTGEDADVVDQESLNMSLENLWKLTLPTSYTIKFSFKVKTSQEQFSNYKNFSTVAKRFNLDYEMISEIPQMNVNPKEIKDCSADEKEVLEELMTELRKRQDNLGVLSDSNEATRSQVIFSIIHNNVYLCRRILGKSADELNVRFEQYSAGTHGRGPLDLQIFYKGNVICVTEAKAYDLSGGVAQNLVQLEAVTLENAKRKRKDDTVYGIVTDATHWLFIAFSANYDIISTSQNIYHISFDKISTSQETLKNEVCQVFTIINELLCEQITLNDNLEDNNIDSR</sequence>
<feature type="non-terminal residue" evidence="1">
    <location>
        <position position="1"/>
    </location>
</feature>
<evidence type="ECO:0000313" key="1">
    <source>
        <dbReference type="EMBL" id="CAG8802678.1"/>
    </source>
</evidence>
<organism evidence="1 2">
    <name type="scientific">Dentiscutata erythropus</name>
    <dbReference type="NCBI Taxonomy" id="1348616"/>
    <lineage>
        <taxon>Eukaryota</taxon>
        <taxon>Fungi</taxon>
        <taxon>Fungi incertae sedis</taxon>
        <taxon>Mucoromycota</taxon>
        <taxon>Glomeromycotina</taxon>
        <taxon>Glomeromycetes</taxon>
        <taxon>Diversisporales</taxon>
        <taxon>Gigasporaceae</taxon>
        <taxon>Dentiscutata</taxon>
    </lineage>
</organism>
<gene>
    <name evidence="1" type="ORF">DERYTH_LOCUS23731</name>
</gene>
<evidence type="ECO:0000313" key="2">
    <source>
        <dbReference type="Proteomes" id="UP000789405"/>
    </source>
</evidence>
<dbReference type="OrthoDB" id="10476609at2759"/>
<name>A0A9N9K1L6_9GLOM</name>
<protein>
    <submittedName>
        <fullName evidence="1">21168_t:CDS:1</fullName>
    </submittedName>
</protein>
<dbReference type="EMBL" id="CAJVPY010037181">
    <property type="protein sequence ID" value="CAG8802678.1"/>
    <property type="molecule type" value="Genomic_DNA"/>
</dbReference>
<accession>A0A9N9K1L6</accession>
<comment type="caution">
    <text evidence="1">The sequence shown here is derived from an EMBL/GenBank/DDBJ whole genome shotgun (WGS) entry which is preliminary data.</text>
</comment>
<feature type="non-terminal residue" evidence="1">
    <location>
        <position position="321"/>
    </location>
</feature>
<dbReference type="Proteomes" id="UP000789405">
    <property type="component" value="Unassembled WGS sequence"/>
</dbReference>
<dbReference type="AlphaFoldDB" id="A0A9N9K1L6"/>
<keyword evidence="2" id="KW-1185">Reference proteome</keyword>
<reference evidence="1" key="1">
    <citation type="submission" date="2021-06" db="EMBL/GenBank/DDBJ databases">
        <authorList>
            <person name="Kallberg Y."/>
            <person name="Tangrot J."/>
            <person name="Rosling A."/>
        </authorList>
    </citation>
    <scope>NUCLEOTIDE SEQUENCE</scope>
    <source>
        <strain evidence="1">MA453B</strain>
    </source>
</reference>